<gene>
    <name evidence="10" type="ORF">CAK95_23885</name>
</gene>
<dbReference type="InterPro" id="IPR003439">
    <property type="entry name" value="ABC_transporter-like_ATP-bd"/>
</dbReference>
<dbReference type="Pfam" id="PF08402">
    <property type="entry name" value="TOBE_2"/>
    <property type="match status" value="1"/>
</dbReference>
<dbReference type="InterPro" id="IPR008995">
    <property type="entry name" value="Mo/tungstate-bd_C_term_dom"/>
</dbReference>
<evidence type="ECO:0000256" key="2">
    <source>
        <dbReference type="ARBA" id="ARBA00022448"/>
    </source>
</evidence>
<evidence type="ECO:0000256" key="6">
    <source>
        <dbReference type="ARBA" id="ARBA00022840"/>
    </source>
</evidence>
<evidence type="ECO:0000256" key="7">
    <source>
        <dbReference type="ARBA" id="ARBA00023004"/>
    </source>
</evidence>
<keyword evidence="9" id="KW-0472">Membrane</keyword>
<reference evidence="10 11" key="1">
    <citation type="submission" date="2017-05" db="EMBL/GenBank/DDBJ databases">
        <title>Full genome sequence of Pseudorhodoplanes sinuspersici.</title>
        <authorList>
            <person name="Dastgheib S.M.M."/>
            <person name="Shavandi M."/>
            <person name="Tirandaz H."/>
        </authorList>
    </citation>
    <scope>NUCLEOTIDE SEQUENCE [LARGE SCALE GENOMIC DNA]</scope>
    <source>
        <strain evidence="10 11">RIPI110</strain>
    </source>
</reference>
<evidence type="ECO:0000256" key="5">
    <source>
        <dbReference type="ARBA" id="ARBA00022741"/>
    </source>
</evidence>
<dbReference type="InterPro" id="IPR013611">
    <property type="entry name" value="Transp-assoc_OB_typ2"/>
</dbReference>
<dbReference type="Pfam" id="PF00005">
    <property type="entry name" value="ABC_tran"/>
    <property type="match status" value="1"/>
</dbReference>
<dbReference type="InterPro" id="IPR003593">
    <property type="entry name" value="AAA+_ATPase"/>
</dbReference>
<keyword evidence="4" id="KW-0410">Iron transport</keyword>
<dbReference type="GO" id="GO:0016887">
    <property type="term" value="F:ATP hydrolysis activity"/>
    <property type="evidence" value="ECO:0007669"/>
    <property type="project" value="InterPro"/>
</dbReference>
<keyword evidence="5" id="KW-0547">Nucleotide-binding</keyword>
<dbReference type="Proteomes" id="UP000194137">
    <property type="component" value="Chromosome"/>
</dbReference>
<dbReference type="PANTHER" id="PTHR42781:SF4">
    <property type="entry name" value="SPERMIDINE_PUTRESCINE IMPORT ATP-BINDING PROTEIN POTA"/>
    <property type="match status" value="1"/>
</dbReference>
<accession>A0A1W6ZWW4</accession>
<dbReference type="InterPro" id="IPR027417">
    <property type="entry name" value="P-loop_NTPase"/>
</dbReference>
<dbReference type="CDD" id="cd03259">
    <property type="entry name" value="ABC_Carb_Solutes_like"/>
    <property type="match status" value="1"/>
</dbReference>
<dbReference type="SUPFAM" id="SSF50331">
    <property type="entry name" value="MOP-like"/>
    <property type="match status" value="1"/>
</dbReference>
<evidence type="ECO:0000313" key="11">
    <source>
        <dbReference type="Proteomes" id="UP000194137"/>
    </source>
</evidence>
<dbReference type="GO" id="GO:0043190">
    <property type="term" value="C:ATP-binding cassette (ABC) transporter complex"/>
    <property type="evidence" value="ECO:0007669"/>
    <property type="project" value="InterPro"/>
</dbReference>
<comment type="similarity">
    <text evidence="1">Belongs to the ABC transporter superfamily.</text>
</comment>
<evidence type="ECO:0000256" key="8">
    <source>
        <dbReference type="ARBA" id="ARBA00023065"/>
    </source>
</evidence>
<proteinExistence type="inferred from homology"/>
<dbReference type="GO" id="GO:0015697">
    <property type="term" value="P:quaternary ammonium group transport"/>
    <property type="evidence" value="ECO:0007669"/>
    <property type="project" value="UniProtKB-ARBA"/>
</dbReference>
<keyword evidence="2" id="KW-0813">Transport</keyword>
<dbReference type="InterPro" id="IPR017871">
    <property type="entry name" value="ABC_transporter-like_CS"/>
</dbReference>
<dbReference type="PROSITE" id="PS00211">
    <property type="entry name" value="ABC_TRANSPORTER_1"/>
    <property type="match status" value="1"/>
</dbReference>
<protein>
    <submittedName>
        <fullName evidence="10">Iron ABC transporter ATP-binding protein</fullName>
    </submittedName>
</protein>
<dbReference type="PANTHER" id="PTHR42781">
    <property type="entry name" value="SPERMIDINE/PUTRESCINE IMPORT ATP-BINDING PROTEIN POTA"/>
    <property type="match status" value="1"/>
</dbReference>
<dbReference type="AlphaFoldDB" id="A0A1W6ZWW4"/>
<dbReference type="OrthoDB" id="9802264at2"/>
<evidence type="ECO:0000256" key="9">
    <source>
        <dbReference type="ARBA" id="ARBA00023136"/>
    </source>
</evidence>
<organism evidence="10 11">
    <name type="scientific">Pseudorhodoplanes sinuspersici</name>
    <dbReference type="NCBI Taxonomy" id="1235591"/>
    <lineage>
        <taxon>Bacteria</taxon>
        <taxon>Pseudomonadati</taxon>
        <taxon>Pseudomonadota</taxon>
        <taxon>Alphaproteobacteria</taxon>
        <taxon>Hyphomicrobiales</taxon>
        <taxon>Pseudorhodoplanes</taxon>
    </lineage>
</organism>
<evidence type="ECO:0000256" key="4">
    <source>
        <dbReference type="ARBA" id="ARBA00022496"/>
    </source>
</evidence>
<dbReference type="PROSITE" id="PS50893">
    <property type="entry name" value="ABC_TRANSPORTER_2"/>
    <property type="match status" value="1"/>
</dbReference>
<keyword evidence="8" id="KW-0406">Ion transport</keyword>
<dbReference type="SUPFAM" id="SSF52540">
    <property type="entry name" value="P-loop containing nucleoside triphosphate hydrolases"/>
    <property type="match status" value="1"/>
</dbReference>
<evidence type="ECO:0000256" key="1">
    <source>
        <dbReference type="ARBA" id="ARBA00005417"/>
    </source>
</evidence>
<dbReference type="KEGG" id="psin:CAK95_23885"/>
<dbReference type="InterPro" id="IPR015853">
    <property type="entry name" value="ABC_transpr_FbpC"/>
</dbReference>
<keyword evidence="6 10" id="KW-0067">ATP-binding</keyword>
<dbReference type="FunFam" id="3.40.50.300:FF:000425">
    <property type="entry name" value="Probable ABC transporter, ATP-binding subunit"/>
    <property type="match status" value="1"/>
</dbReference>
<evidence type="ECO:0000313" key="10">
    <source>
        <dbReference type="EMBL" id="ARQ01796.1"/>
    </source>
</evidence>
<sequence length="370" mass="39926">MAARAASGAAIARIEAGRTPASIAAKLSYDHITHRYGDVVAVRDFSLVIEPGEIICLLGRSGCGKTTLLRLAAGVEEPSEGRVLINDQDVSGGATFLPPERRGVGLMFQDFALFPHLTNLANVMFGLKFLPKAEAEGEARRALARVGLEKYAEAYPHMLSGGEQQRVALARAVAPRPSVLLMDEPFSGLDRRLRDEVREDTLNVLRDSRVTSVIVTHDPEEALRMGDRIALMSGGQLVQVDTPQAIYLQPKNLFVARFFCDLNEVPGTVRGGYAETAVGRFAAPGLPEGSAAIVAIRPQALRLKNGGEGVRGHIKQRKFLGHVDAIEVVVDGLDVPLAGRVLRDAIPRINDDLRVEFDPAEVLVFAATEA</sequence>
<dbReference type="Gene3D" id="3.40.50.300">
    <property type="entry name" value="P-loop containing nucleotide triphosphate hydrolases"/>
    <property type="match status" value="1"/>
</dbReference>
<keyword evidence="3" id="KW-1003">Cell membrane</keyword>
<dbReference type="InterPro" id="IPR050093">
    <property type="entry name" value="ABC_SmlMolc_Importer"/>
</dbReference>
<dbReference type="SMART" id="SM00382">
    <property type="entry name" value="AAA"/>
    <property type="match status" value="1"/>
</dbReference>
<dbReference type="EMBL" id="CP021112">
    <property type="protein sequence ID" value="ARQ01796.1"/>
    <property type="molecule type" value="Genomic_DNA"/>
</dbReference>
<dbReference type="RefSeq" id="WP_086090190.1">
    <property type="nucleotide sequence ID" value="NZ_CP021112.1"/>
</dbReference>
<dbReference type="STRING" id="1235591.CAK95_23885"/>
<dbReference type="GO" id="GO:0005524">
    <property type="term" value="F:ATP binding"/>
    <property type="evidence" value="ECO:0007669"/>
    <property type="project" value="UniProtKB-KW"/>
</dbReference>
<evidence type="ECO:0000256" key="3">
    <source>
        <dbReference type="ARBA" id="ARBA00022475"/>
    </source>
</evidence>
<keyword evidence="7" id="KW-0408">Iron</keyword>
<keyword evidence="11" id="KW-1185">Reference proteome</keyword>
<name>A0A1W6ZWW4_9HYPH</name>
<dbReference type="GO" id="GO:0015408">
    <property type="term" value="F:ABC-type ferric iron transporter activity"/>
    <property type="evidence" value="ECO:0007669"/>
    <property type="project" value="InterPro"/>
</dbReference>